<sequence>MAAADIADRFGPDPVPARAGVGLKPQHAAAVLGGRPDVGFFEVHAENYMGAGGPPHRLLEGVRDRYPLSVHGVGMSIGGPGPLDRAHLARLRTVVDRYRPGLVSEHLAWSSHDGAFLNDLLPVPLTEATLDRVAAHVDEVQDALGRAILVENPSSYLAFAESTIPETEFLGRLAERTGCGLLLDVNNVRVSATNLGYDPVGYLDAFPVAHIGEIHLAGYDEEVEADGGRLLIDAHGSPVRPDVWPLFRHALALAGPVPTLIEWDNAVPDWPVLHAEAQAADAVLAGFVGGPRRAGADRG</sequence>
<dbReference type="NCBIfam" id="NF003818">
    <property type="entry name" value="PRK05409.1"/>
    <property type="match status" value="1"/>
</dbReference>
<gene>
    <name evidence="2" type="ORF">GCM10017083_45700</name>
</gene>
<dbReference type="InterPro" id="IPR036237">
    <property type="entry name" value="Xyl_isomerase-like_sf"/>
</dbReference>
<dbReference type="Proteomes" id="UP000630353">
    <property type="component" value="Unassembled WGS sequence"/>
</dbReference>
<dbReference type="RefSeq" id="WP_189994010.1">
    <property type="nucleotide sequence ID" value="NZ_BMZS01000011.1"/>
</dbReference>
<comment type="similarity">
    <text evidence="1">Belongs to the UPF0276 family.</text>
</comment>
<reference evidence="2" key="2">
    <citation type="submission" date="2020-09" db="EMBL/GenBank/DDBJ databases">
        <authorList>
            <person name="Sun Q."/>
            <person name="Kim S."/>
        </authorList>
    </citation>
    <scope>NUCLEOTIDE SEQUENCE</scope>
    <source>
        <strain evidence="2">KCTC 42651</strain>
    </source>
</reference>
<name>A0A918XVU6_9PROT</name>
<dbReference type="SUPFAM" id="SSF51658">
    <property type="entry name" value="Xylose isomerase-like"/>
    <property type="match status" value="1"/>
</dbReference>
<dbReference type="HAMAP" id="MF_00697">
    <property type="entry name" value="UPF0276"/>
    <property type="match status" value="1"/>
</dbReference>
<evidence type="ECO:0000313" key="2">
    <source>
        <dbReference type="EMBL" id="GHD60075.1"/>
    </source>
</evidence>
<dbReference type="AlphaFoldDB" id="A0A918XVU6"/>
<evidence type="ECO:0000313" key="3">
    <source>
        <dbReference type="Proteomes" id="UP000630353"/>
    </source>
</evidence>
<accession>A0A918XVU6</accession>
<organism evidence="2 3">
    <name type="scientific">Thalassobaculum fulvum</name>
    <dbReference type="NCBI Taxonomy" id="1633335"/>
    <lineage>
        <taxon>Bacteria</taxon>
        <taxon>Pseudomonadati</taxon>
        <taxon>Pseudomonadota</taxon>
        <taxon>Alphaproteobacteria</taxon>
        <taxon>Rhodospirillales</taxon>
        <taxon>Thalassobaculaceae</taxon>
        <taxon>Thalassobaculum</taxon>
    </lineage>
</organism>
<dbReference type="PANTHER" id="PTHR42194:SF1">
    <property type="entry name" value="UPF0276 PROTEIN HI_1600"/>
    <property type="match status" value="1"/>
</dbReference>
<dbReference type="PANTHER" id="PTHR42194">
    <property type="entry name" value="UPF0276 PROTEIN HI_1600"/>
    <property type="match status" value="1"/>
</dbReference>
<dbReference type="Pfam" id="PF05114">
    <property type="entry name" value="MbnB_TglH_ChrH"/>
    <property type="match status" value="1"/>
</dbReference>
<proteinExistence type="inferred from homology"/>
<protein>
    <recommendedName>
        <fullName evidence="1">UPF0276 protein GCM10017083_45700</fullName>
    </recommendedName>
</protein>
<reference evidence="2" key="1">
    <citation type="journal article" date="2014" name="Int. J. Syst. Evol. Microbiol.">
        <title>Complete genome sequence of Corynebacterium casei LMG S-19264T (=DSM 44701T), isolated from a smear-ripened cheese.</title>
        <authorList>
            <consortium name="US DOE Joint Genome Institute (JGI-PGF)"/>
            <person name="Walter F."/>
            <person name="Albersmeier A."/>
            <person name="Kalinowski J."/>
            <person name="Ruckert C."/>
        </authorList>
    </citation>
    <scope>NUCLEOTIDE SEQUENCE</scope>
    <source>
        <strain evidence="2">KCTC 42651</strain>
    </source>
</reference>
<dbReference type="InterPro" id="IPR007801">
    <property type="entry name" value="MbnB/TglH/ChrH"/>
</dbReference>
<comment type="caution">
    <text evidence="2">The sequence shown here is derived from an EMBL/GenBank/DDBJ whole genome shotgun (WGS) entry which is preliminary data.</text>
</comment>
<dbReference type="Gene3D" id="3.20.20.150">
    <property type="entry name" value="Divalent-metal-dependent TIM barrel enzymes"/>
    <property type="match status" value="1"/>
</dbReference>
<dbReference type="EMBL" id="BMZS01000011">
    <property type="protein sequence ID" value="GHD60075.1"/>
    <property type="molecule type" value="Genomic_DNA"/>
</dbReference>
<keyword evidence="3" id="KW-1185">Reference proteome</keyword>
<evidence type="ECO:0000256" key="1">
    <source>
        <dbReference type="HAMAP-Rule" id="MF_00697"/>
    </source>
</evidence>